<name>A0ABX5QP61_9LACO</name>
<gene>
    <name evidence="3" type="ORF">DLJ48_01650</name>
</gene>
<dbReference type="PANTHER" id="PTHR46797:SF1">
    <property type="entry name" value="METHYLPHOSPHONATE SYNTHASE"/>
    <property type="match status" value="1"/>
</dbReference>
<dbReference type="InterPro" id="IPR050807">
    <property type="entry name" value="TransReg_Diox_bact_type"/>
</dbReference>
<evidence type="ECO:0000256" key="1">
    <source>
        <dbReference type="ARBA" id="ARBA00023125"/>
    </source>
</evidence>
<dbReference type="Proteomes" id="UP000286907">
    <property type="component" value="Chromosome"/>
</dbReference>
<organism evidence="3 4">
    <name type="scientific">Oenococcus sicerae</name>
    <dbReference type="NCBI Taxonomy" id="2203724"/>
    <lineage>
        <taxon>Bacteria</taxon>
        <taxon>Bacillati</taxon>
        <taxon>Bacillota</taxon>
        <taxon>Bacilli</taxon>
        <taxon>Lactobacillales</taxon>
        <taxon>Lactobacillaceae</taxon>
        <taxon>Oenococcus</taxon>
    </lineage>
</organism>
<dbReference type="PANTHER" id="PTHR46797">
    <property type="entry name" value="HTH-TYPE TRANSCRIPTIONAL REGULATOR"/>
    <property type="match status" value="1"/>
</dbReference>
<evidence type="ECO:0000313" key="4">
    <source>
        <dbReference type="Proteomes" id="UP000286907"/>
    </source>
</evidence>
<dbReference type="InterPro" id="IPR001387">
    <property type="entry name" value="Cro/C1-type_HTH"/>
</dbReference>
<protein>
    <submittedName>
        <fullName evidence="3">Helix-turn-helix transcriptional regulator</fullName>
    </submittedName>
</protein>
<dbReference type="InterPro" id="IPR010982">
    <property type="entry name" value="Lambda_DNA-bd_dom_sf"/>
</dbReference>
<evidence type="ECO:0000313" key="3">
    <source>
        <dbReference type="EMBL" id="QAS70591.1"/>
    </source>
</evidence>
<proteinExistence type="predicted"/>
<dbReference type="Gene3D" id="1.10.260.40">
    <property type="entry name" value="lambda repressor-like DNA-binding domains"/>
    <property type="match status" value="1"/>
</dbReference>
<dbReference type="SMART" id="SM00530">
    <property type="entry name" value="HTH_XRE"/>
    <property type="match status" value="1"/>
</dbReference>
<reference evidence="3 4" key="1">
    <citation type="journal article" date="2019" name="Syst. Appl. Microbiol.">
        <title>Oenococcus sicerae sp. nov., isolated from French cider.</title>
        <authorList>
            <person name="Cousin F.J."/>
            <person name="Le Guellec R."/>
            <person name="Chagnot C."/>
            <person name="Goux D."/>
            <person name="Dalmasso M."/>
            <person name="Laplace J.M."/>
            <person name="Cretenet M."/>
        </authorList>
    </citation>
    <scope>NUCLEOTIDE SEQUENCE [LARGE SCALE GENOMIC DNA]</scope>
    <source>
        <strain evidence="3 4">UCMA 15228</strain>
    </source>
</reference>
<feature type="domain" description="HTH cro/C1-type" evidence="2">
    <location>
        <begin position="35"/>
        <end position="89"/>
    </location>
</feature>
<keyword evidence="4" id="KW-1185">Reference proteome</keyword>
<sequence>MGTIDDYIAERESKDPGFKQALSKESQKLDLAIKIRNLREQEGLSQRELAARLGKPQSTIARIENGNVNPSFKTIEEIANKLGKNLQISFV</sequence>
<keyword evidence="1" id="KW-0238">DNA-binding</keyword>
<dbReference type="EMBL" id="CP029684">
    <property type="protein sequence ID" value="QAS70591.1"/>
    <property type="molecule type" value="Genomic_DNA"/>
</dbReference>
<dbReference type="Pfam" id="PF01381">
    <property type="entry name" value="HTH_3"/>
    <property type="match status" value="1"/>
</dbReference>
<evidence type="ECO:0000259" key="2">
    <source>
        <dbReference type="PROSITE" id="PS50943"/>
    </source>
</evidence>
<dbReference type="PROSITE" id="PS50943">
    <property type="entry name" value="HTH_CROC1"/>
    <property type="match status" value="1"/>
</dbReference>
<dbReference type="CDD" id="cd00093">
    <property type="entry name" value="HTH_XRE"/>
    <property type="match status" value="1"/>
</dbReference>
<accession>A0ABX5QP61</accession>
<dbReference type="SUPFAM" id="SSF47413">
    <property type="entry name" value="lambda repressor-like DNA-binding domains"/>
    <property type="match status" value="1"/>
</dbReference>